<feature type="transmembrane region" description="Helical" evidence="1">
    <location>
        <begin position="6"/>
        <end position="27"/>
    </location>
</feature>
<proteinExistence type="predicted"/>
<sequence length="56" mass="5995">MTALSGDLIMVLIPLTFIMAGTLLAGYRLIAARKISPPVNNSIDPDIRVRVTGKIS</sequence>
<keyword evidence="1" id="KW-0472">Membrane</keyword>
<keyword evidence="1" id="KW-0812">Transmembrane</keyword>
<reference evidence="2" key="1">
    <citation type="journal article" date="2015" name="Nature">
        <title>Complex archaea that bridge the gap between prokaryotes and eukaryotes.</title>
        <authorList>
            <person name="Spang A."/>
            <person name="Saw J.H."/>
            <person name="Jorgensen S.L."/>
            <person name="Zaremba-Niedzwiedzka K."/>
            <person name="Martijn J."/>
            <person name="Lind A.E."/>
            <person name="van Eijk R."/>
            <person name="Schleper C."/>
            <person name="Guy L."/>
            <person name="Ettema T.J."/>
        </authorList>
    </citation>
    <scope>NUCLEOTIDE SEQUENCE</scope>
</reference>
<keyword evidence="1" id="KW-1133">Transmembrane helix</keyword>
<accession>A0A0F9W0C2</accession>
<comment type="caution">
    <text evidence="2">The sequence shown here is derived from an EMBL/GenBank/DDBJ whole genome shotgun (WGS) entry which is preliminary data.</text>
</comment>
<dbReference type="EMBL" id="LAZR01000004">
    <property type="protein sequence ID" value="KKO10731.1"/>
    <property type="molecule type" value="Genomic_DNA"/>
</dbReference>
<name>A0A0F9W0C2_9ZZZZ</name>
<evidence type="ECO:0000313" key="2">
    <source>
        <dbReference type="EMBL" id="KKO10731.1"/>
    </source>
</evidence>
<protein>
    <submittedName>
        <fullName evidence="2">Uncharacterized protein</fullName>
    </submittedName>
</protein>
<gene>
    <name evidence="2" type="ORF">LCGC14_0022140</name>
</gene>
<organism evidence="2">
    <name type="scientific">marine sediment metagenome</name>
    <dbReference type="NCBI Taxonomy" id="412755"/>
    <lineage>
        <taxon>unclassified sequences</taxon>
        <taxon>metagenomes</taxon>
        <taxon>ecological metagenomes</taxon>
    </lineage>
</organism>
<evidence type="ECO:0000256" key="1">
    <source>
        <dbReference type="SAM" id="Phobius"/>
    </source>
</evidence>
<dbReference type="AlphaFoldDB" id="A0A0F9W0C2"/>